<feature type="signal peptide" evidence="3">
    <location>
        <begin position="1"/>
        <end position="27"/>
    </location>
</feature>
<keyword evidence="2" id="KW-1133">Transmembrane helix</keyword>
<dbReference type="Proteomes" id="UP000320239">
    <property type="component" value="Unassembled WGS sequence"/>
</dbReference>
<reference evidence="4 5" key="1">
    <citation type="submission" date="2019-06" db="EMBL/GenBank/DDBJ databases">
        <title>Sequencing the genomes of 1000 actinobacteria strains.</title>
        <authorList>
            <person name="Klenk H.-P."/>
        </authorList>
    </citation>
    <scope>NUCLEOTIDE SEQUENCE [LARGE SCALE GENOMIC DNA]</scope>
    <source>
        <strain evidence="4 5">DSM 43866</strain>
    </source>
</reference>
<comment type="caution">
    <text evidence="4">The sequence shown here is derived from an EMBL/GenBank/DDBJ whole genome shotgun (WGS) entry which is preliminary data.</text>
</comment>
<accession>A0A561W9V2</accession>
<keyword evidence="5" id="KW-1185">Reference proteome</keyword>
<dbReference type="RefSeq" id="WP_122979384.1">
    <property type="nucleotide sequence ID" value="NZ_BOMX01000102.1"/>
</dbReference>
<feature type="region of interest" description="Disordered" evidence="1">
    <location>
        <begin position="155"/>
        <end position="210"/>
    </location>
</feature>
<dbReference type="EMBL" id="VIWY01000003">
    <property type="protein sequence ID" value="TWG20646.1"/>
    <property type="molecule type" value="Genomic_DNA"/>
</dbReference>
<evidence type="ECO:0000313" key="5">
    <source>
        <dbReference type="Proteomes" id="UP000320239"/>
    </source>
</evidence>
<organism evidence="4 5">
    <name type="scientific">Actinoplanes teichomyceticus</name>
    <dbReference type="NCBI Taxonomy" id="1867"/>
    <lineage>
        <taxon>Bacteria</taxon>
        <taxon>Bacillati</taxon>
        <taxon>Actinomycetota</taxon>
        <taxon>Actinomycetes</taxon>
        <taxon>Micromonosporales</taxon>
        <taxon>Micromonosporaceae</taxon>
        <taxon>Actinoplanes</taxon>
    </lineage>
</organism>
<sequence>MRHLTALLCAMIAGSALGAAGTAPAHADVPGFGVRVTAPATVEAGGNTRTLTAVATSEQPRCRKVRWALIVRGGRIPLDRIRVTRFEDTGEFPTRVSLDGAAATVVDEQLDPGTLCRNRTVTGRWQVAVAGRDGGEVRFEVRAFDAQGTLLSAGGASTGVTGRVATSAPRPEPTRTSAEPTPTAAEETPAEETAEPTTPADDPSPAAALATASGDSNLLGPGLVVGGVFVLLGLFLLLQLRARTLRARRQAEAAPTGFYTMP</sequence>
<feature type="compositionally biased region" description="Low complexity" evidence="1">
    <location>
        <begin position="195"/>
        <end position="210"/>
    </location>
</feature>
<dbReference type="AlphaFoldDB" id="A0A561W9V2"/>
<feature type="compositionally biased region" description="Low complexity" evidence="1">
    <location>
        <begin position="174"/>
        <end position="187"/>
    </location>
</feature>
<dbReference type="OrthoDB" id="3297185at2"/>
<evidence type="ECO:0000256" key="3">
    <source>
        <dbReference type="SAM" id="SignalP"/>
    </source>
</evidence>
<evidence type="ECO:0000313" key="4">
    <source>
        <dbReference type="EMBL" id="TWG20646.1"/>
    </source>
</evidence>
<name>A0A561W9V2_ACTTI</name>
<keyword evidence="2" id="KW-0812">Transmembrane</keyword>
<feature type="chain" id="PRO_5021886777" evidence="3">
    <location>
        <begin position="28"/>
        <end position="262"/>
    </location>
</feature>
<gene>
    <name evidence="4" type="ORF">FHX34_103175</name>
</gene>
<feature type="transmembrane region" description="Helical" evidence="2">
    <location>
        <begin position="218"/>
        <end position="240"/>
    </location>
</feature>
<proteinExistence type="predicted"/>
<protein>
    <submittedName>
        <fullName evidence="4">Uncharacterized protein</fullName>
    </submittedName>
</protein>
<keyword evidence="2" id="KW-0472">Membrane</keyword>
<evidence type="ECO:0000256" key="1">
    <source>
        <dbReference type="SAM" id="MobiDB-lite"/>
    </source>
</evidence>
<keyword evidence="3" id="KW-0732">Signal</keyword>
<evidence type="ECO:0000256" key="2">
    <source>
        <dbReference type="SAM" id="Phobius"/>
    </source>
</evidence>